<dbReference type="KEGG" id="sfiy:F0344_00090"/>
<gene>
    <name evidence="1" type="ORF">F0344_00090</name>
    <name evidence="2" type="ORF">F0344_34270</name>
</gene>
<evidence type="ECO:0000313" key="3">
    <source>
        <dbReference type="Proteomes" id="UP000515307"/>
    </source>
</evidence>
<dbReference type="InterPro" id="IPR029058">
    <property type="entry name" value="AB_hydrolase_fold"/>
</dbReference>
<accession>A0A7G7BUF9</accession>
<dbReference type="Gene3D" id="3.40.50.1820">
    <property type="entry name" value="alpha/beta hydrolase"/>
    <property type="match status" value="1"/>
</dbReference>
<name>A0A7G7BUF9_9ACTN</name>
<dbReference type="EMBL" id="CP045702">
    <property type="protein sequence ID" value="QNE78974.1"/>
    <property type="molecule type" value="Genomic_DNA"/>
</dbReference>
<protein>
    <recommendedName>
        <fullName evidence="4">Alpha/beta hydrolase</fullName>
    </recommendedName>
</protein>
<proteinExistence type="predicted"/>
<reference evidence="3" key="1">
    <citation type="submission" date="2019-10" db="EMBL/GenBank/DDBJ databases">
        <title>Antimicrobial potential of Antarctic Bacteria.</title>
        <authorList>
            <person name="Benaud N."/>
            <person name="Edwards R.J."/>
            <person name="Ferrari B.C."/>
        </authorList>
    </citation>
    <scope>NUCLEOTIDE SEQUENCE [LARGE SCALE GENOMIC DNA]</scope>
    <source>
        <strain evidence="3">NBSH44</strain>
    </source>
</reference>
<reference evidence="2" key="2">
    <citation type="journal article" date="2020" name="Microbiol. Resour. Announc.">
        <title>Antarctic desert soil bacteria exhibit high novel natural product potential, evaluated through long-read genome sequencing and comparative genomics.</title>
        <authorList>
            <person name="Benaud N."/>
            <person name="Edwards R.J."/>
            <person name="Amos T.G."/>
            <person name="D'Agostino P.M."/>
            <person name="Gutierrez-Chavez C."/>
            <person name="Montgomery K."/>
            <person name="Nicetic I."/>
            <person name="Ferrari B.C."/>
        </authorList>
    </citation>
    <scope>NUCLEOTIDE SEQUENCE</scope>
    <source>
        <strain evidence="2">NBSH44</strain>
    </source>
</reference>
<evidence type="ECO:0008006" key="4">
    <source>
        <dbReference type="Google" id="ProtNLM"/>
    </source>
</evidence>
<dbReference type="RefSeq" id="WP_185296823.1">
    <property type="nucleotide sequence ID" value="NZ_CP045702.1"/>
</dbReference>
<dbReference type="Proteomes" id="UP000515307">
    <property type="component" value="Chromosome"/>
</dbReference>
<evidence type="ECO:0000313" key="2">
    <source>
        <dbReference type="EMBL" id="QNE78974.1"/>
    </source>
</evidence>
<dbReference type="AlphaFoldDB" id="A0A7G7BUF9"/>
<evidence type="ECO:0000313" key="1">
    <source>
        <dbReference type="EMBL" id="QNE73250.1"/>
    </source>
</evidence>
<sequence>MDAKIVERKGLQLAEDPRLLSPPRVDQPVYQCATSVVVFDYVPGADVEVEVDGVGAPVVNGGCPWPLGVTVPLPGALAATQEVRARQTTATAQSDWSAPVTVRDHTVDFPAGPPRPQINPAPVHACGVRTGVTNLLTGGNVWITANGTEVGRQDGCGPVQGVDVSPAYALAQQARAWFELCGDPSPPSVGHNALFPPQPLPAPTVDSVYGSDPQQVVVHGVVNGAKVTVYRGGTPLGTWGCWGGTLAVGGLGPFTTAEPPSATQAMCPEDPPSLPGIGTVLPCSSLPPPQVGPVQAGDAHITLSAFVPGAVVRAWLDGTLVGVGGGPMVTLTKTVAHGDTLHVVQDLGGCYGLYAVEIRVACVDPPSAGNPSWLDLFPVGRLEYGVGGNKGSVYYPAQDDGVNQPFNQRLSALGRVPIVFMAHGMHSASDPSYLGYDYFQHDLAKMGVIAVSIDCNALNNGASGFANIEDRADLIIENIKHFQAVDADPGSMFHHSIDFGRVGLMGHSRAGEAVVIVPSLVSLPGVTIRSALSLAPTNWANYDGLPSVQPAPSHAFMTLLPAGDGDVSSNNGAQFYDLAAPGPFKSQQYVDFTNHNFFNRQWLDDDSLWTPPQPAVIDRADHERILAAYGCALYRSTLLGHGSATAYLDGSVLPAGVLTHYVHLAFARQDVLTVDNHQDGNTIEKNSLGRPTAQLSGLSADEFPFQQVPGAFNDSFYGETTGMVALAGAGGRTFRSELTEPTDLVGTELWIRAAEVTDGSQVPPGATGFELGVEDTNGNRAWLDSDVVGGLPRPYPRNPGLIKSMPTTLRFHAGCFGREERLRLDEIVAVLIRCNREDERDLAFDDLQIVK</sequence>
<dbReference type="KEGG" id="sfiy:F0344_34270"/>
<organism evidence="2 3">
    <name type="scientific">Streptomyces finlayi</name>
    <dbReference type="NCBI Taxonomy" id="67296"/>
    <lineage>
        <taxon>Bacteria</taxon>
        <taxon>Bacillati</taxon>
        <taxon>Actinomycetota</taxon>
        <taxon>Actinomycetes</taxon>
        <taxon>Kitasatosporales</taxon>
        <taxon>Streptomycetaceae</taxon>
        <taxon>Streptomyces</taxon>
    </lineage>
</organism>
<dbReference type="SUPFAM" id="SSF53474">
    <property type="entry name" value="alpha/beta-Hydrolases"/>
    <property type="match status" value="1"/>
</dbReference>
<keyword evidence="3" id="KW-1185">Reference proteome</keyword>
<dbReference type="EMBL" id="CP045702">
    <property type="protein sequence ID" value="QNE73250.1"/>
    <property type="molecule type" value="Genomic_DNA"/>
</dbReference>